<protein>
    <submittedName>
        <fullName evidence="1">Uncharacterized protein</fullName>
    </submittedName>
</protein>
<dbReference type="Proteomes" id="UP000248689">
    <property type="component" value="Unassembled WGS sequence"/>
</dbReference>
<organism evidence="1 2">
    <name type="scientific">Glaesserella australis</name>
    <dbReference type="NCBI Taxonomy" id="2094024"/>
    <lineage>
        <taxon>Bacteria</taxon>
        <taxon>Pseudomonadati</taxon>
        <taxon>Pseudomonadota</taxon>
        <taxon>Gammaproteobacteria</taxon>
        <taxon>Pasteurellales</taxon>
        <taxon>Pasteurellaceae</taxon>
        <taxon>Glaesserella</taxon>
    </lineage>
</organism>
<keyword evidence="2" id="KW-1185">Reference proteome</keyword>
<comment type="caution">
    <text evidence="1">The sequence shown here is derived from an EMBL/GenBank/DDBJ whole genome shotgun (WGS) entry which is preliminary data.</text>
</comment>
<dbReference type="RefSeq" id="WP_111749200.1">
    <property type="nucleotide sequence ID" value="NZ_PTPX01000002.1"/>
</dbReference>
<accession>A0A328C1J2</accession>
<gene>
    <name evidence="1" type="ORF">C5N92_01975</name>
</gene>
<sequence>MKNNYIKSLISKHKDIQTLEKELEAMKKAYVEEISPYKIGDVIQTNHLDNAEIKIQMMAISNIYDDAIELKFTGYNRNQNGEFGLRLLNCKQRVECKPN</sequence>
<name>A0A328C1J2_9PAST</name>
<evidence type="ECO:0000313" key="1">
    <source>
        <dbReference type="EMBL" id="RAL19785.1"/>
    </source>
</evidence>
<evidence type="ECO:0000313" key="2">
    <source>
        <dbReference type="Proteomes" id="UP000248689"/>
    </source>
</evidence>
<dbReference type="EMBL" id="PTPX01000002">
    <property type="protein sequence ID" value="RAL19785.1"/>
    <property type="molecule type" value="Genomic_DNA"/>
</dbReference>
<dbReference type="AlphaFoldDB" id="A0A328C1J2"/>
<proteinExistence type="predicted"/>
<reference evidence="2" key="1">
    <citation type="submission" date="2018-02" db="EMBL/GenBank/DDBJ databases">
        <title>Glaesserella australis sp. nov., isolated from the lungs of pigs.</title>
        <authorList>
            <person name="Turni C."/>
            <person name="Christensen H."/>
        </authorList>
    </citation>
    <scope>NUCLEOTIDE SEQUENCE [LARGE SCALE GENOMIC DNA]</scope>
    <source>
        <strain evidence="2">HS4635</strain>
    </source>
</reference>